<evidence type="ECO:0000313" key="3">
    <source>
        <dbReference type="EMBL" id="ONM42979.1"/>
    </source>
</evidence>
<evidence type="ECO:0000259" key="2">
    <source>
        <dbReference type="Pfam" id="PF25583"/>
    </source>
</evidence>
<evidence type="ECO:0000313" key="4">
    <source>
        <dbReference type="Proteomes" id="UP000242847"/>
    </source>
</evidence>
<dbReference type="STRING" id="254161.SAMN05216256_12548"/>
<dbReference type="PANTHER" id="PTHR34580:SF1">
    <property type="entry name" value="PROTEIN PAFC"/>
    <property type="match status" value="1"/>
</dbReference>
<reference evidence="3 4" key="1">
    <citation type="submission" date="2017-01" db="EMBL/GenBank/DDBJ databases">
        <title>Draft genome sequence of Pseudomonas pachastrellae type strain CCUG 46540T from a deep sea.</title>
        <authorList>
            <person name="Gomila M."/>
            <person name="Mulet M."/>
            <person name="Lalucat J."/>
            <person name="Garcia-Valdes E."/>
        </authorList>
    </citation>
    <scope>NUCLEOTIDE SEQUENCE [LARGE SCALE GENOMIC DNA]</scope>
    <source>
        <strain evidence="3 4">CCUG 46540</strain>
    </source>
</reference>
<dbReference type="Pfam" id="PF25583">
    <property type="entry name" value="WCX"/>
    <property type="match status" value="1"/>
</dbReference>
<gene>
    <name evidence="3" type="ORF">BXT89_15090</name>
</gene>
<evidence type="ECO:0000259" key="1">
    <source>
        <dbReference type="Pfam" id="PF13280"/>
    </source>
</evidence>
<dbReference type="Proteomes" id="UP000242847">
    <property type="component" value="Unassembled WGS sequence"/>
</dbReference>
<name>A0A1S8DDN0_9GAMM</name>
<organism evidence="3 4">
    <name type="scientific">Halopseudomonas pachastrellae</name>
    <dbReference type="NCBI Taxonomy" id="254161"/>
    <lineage>
        <taxon>Bacteria</taxon>
        <taxon>Pseudomonadati</taxon>
        <taxon>Pseudomonadota</taxon>
        <taxon>Gammaproteobacteria</taxon>
        <taxon>Pseudomonadales</taxon>
        <taxon>Pseudomonadaceae</taxon>
        <taxon>Halopseudomonas</taxon>
    </lineage>
</organism>
<dbReference type="PROSITE" id="PS52050">
    <property type="entry name" value="WYL"/>
    <property type="match status" value="1"/>
</dbReference>
<dbReference type="InterPro" id="IPR026881">
    <property type="entry name" value="WYL_dom"/>
</dbReference>
<keyword evidence="4" id="KW-1185">Reference proteome</keyword>
<comment type="caution">
    <text evidence="3">The sequence shown here is derived from an EMBL/GenBank/DDBJ whole genome shotgun (WGS) entry which is preliminary data.</text>
</comment>
<proteinExistence type="predicted"/>
<dbReference type="PANTHER" id="PTHR34580">
    <property type="match status" value="1"/>
</dbReference>
<sequence length="345" mass="38586">MSKHDTVQRQLALLSLIPRAPGKRDTGTLCEKLKEEGFQFTERTLQRDLQNLSARYPLVCDTSSKPYRWQYVAGFASDLPAMDTAEALVLVMAEQSLAEVLPPSALGHIRHRFARARQHLNTLQTNDLAHWGKRVASIPEGKELIAPMVAPGIWEAISDALLNQYAIDVDYLNRHQKKLKHYTVHPQGLVIRGPISYVLATIDDHDDIRQLALHRFQTVAQSARPYRPSPGFSIQSYVQEGNFGYPINAQPVELIADIASDLAWKLAETPVSEDQQLSAPNIEGRVELRATVPNDKQTLWWIRGLGPAFHVKQPAEWRDALASDAEKVLAYATANGYKAAEETKA</sequence>
<feature type="domain" description="WCX" evidence="2">
    <location>
        <begin position="251"/>
        <end position="329"/>
    </location>
</feature>
<dbReference type="EMBL" id="MUBC01000039">
    <property type="protein sequence ID" value="ONM42979.1"/>
    <property type="molecule type" value="Genomic_DNA"/>
</dbReference>
<dbReference type="InterPro" id="IPR051534">
    <property type="entry name" value="CBASS_pafABC_assoc_protein"/>
</dbReference>
<dbReference type="RefSeq" id="WP_169847305.1">
    <property type="nucleotide sequence ID" value="NZ_FOUD01000025.1"/>
</dbReference>
<dbReference type="Pfam" id="PF13280">
    <property type="entry name" value="WYL"/>
    <property type="match status" value="1"/>
</dbReference>
<dbReference type="AlphaFoldDB" id="A0A1S8DDN0"/>
<feature type="domain" description="WYL" evidence="1">
    <location>
        <begin position="154"/>
        <end position="219"/>
    </location>
</feature>
<accession>A0A1S8DDN0</accession>
<dbReference type="InterPro" id="IPR057727">
    <property type="entry name" value="WCX_dom"/>
</dbReference>
<protein>
    <submittedName>
        <fullName evidence="3">Uncharacterized protein</fullName>
    </submittedName>
</protein>